<feature type="domain" description="DUF6531" evidence="1">
    <location>
        <begin position="14"/>
        <end position="83"/>
    </location>
</feature>
<dbReference type="InterPro" id="IPR045351">
    <property type="entry name" value="DUF6531"/>
</dbReference>
<proteinExistence type="predicted"/>
<dbReference type="AlphaFoldDB" id="A0A1J0ETY2"/>
<dbReference type="Proteomes" id="UP000182567">
    <property type="component" value="Chromosome"/>
</dbReference>
<gene>
    <name evidence="2" type="ORF">BLL42_14150</name>
</gene>
<dbReference type="NCBIfam" id="TIGR01643">
    <property type="entry name" value="YD_repeat_2x"/>
    <property type="match status" value="1"/>
</dbReference>
<accession>A0A1J0ETY2</accession>
<dbReference type="EMBL" id="CP017886">
    <property type="protein sequence ID" value="APC19252.1"/>
    <property type="molecule type" value="Genomic_DNA"/>
</dbReference>
<dbReference type="Gene3D" id="2.180.10.10">
    <property type="entry name" value="RHS repeat-associated core"/>
    <property type="match status" value="1"/>
</dbReference>
<organism evidence="2 3">
    <name type="scientific">Pseudomonas frederiksbergensis</name>
    <dbReference type="NCBI Taxonomy" id="104087"/>
    <lineage>
        <taxon>Bacteria</taxon>
        <taxon>Pseudomonadati</taxon>
        <taxon>Pseudomonadota</taxon>
        <taxon>Gammaproteobacteria</taxon>
        <taxon>Pseudomonadales</taxon>
        <taxon>Pseudomonadaceae</taxon>
        <taxon>Pseudomonas</taxon>
    </lineage>
</organism>
<dbReference type="Pfam" id="PF05593">
    <property type="entry name" value="RHS_repeat"/>
    <property type="match status" value="1"/>
</dbReference>
<protein>
    <recommendedName>
        <fullName evidence="1">DUF6531 domain-containing protein</fullName>
    </recommendedName>
</protein>
<evidence type="ECO:0000313" key="3">
    <source>
        <dbReference type="Proteomes" id="UP000182567"/>
    </source>
</evidence>
<reference evidence="3" key="1">
    <citation type="submission" date="2016-10" db="EMBL/GenBank/DDBJ databases">
        <title>Pseudomonas frederiksbergensis ERGS4:02 complete genome.</title>
        <authorList>
            <person name="Kumar R."/>
            <person name="Acharya V."/>
            <person name="Singh D."/>
        </authorList>
    </citation>
    <scope>NUCLEOTIDE SEQUENCE [LARGE SCALE GENOMIC DNA]</scope>
    <source>
        <strain evidence="3">ERGS4:02</strain>
    </source>
</reference>
<sequence>MKTFGGSCPSSIAGNPINFSTGQKIQIETDFAPPKNKHKPNSVRFSRTYTSANGLWTHSYNYRLDINSEIIALFNADGTTSTFDRSEPNLSVQHPEQGFLARKGNRWRYQSKDNHFYDFDDRGKLLAIEYLGALQHIKQDKNYITVTDEYGTHIKITEDPRGQPVKLESQNVTIDYSYNEYKQLKRVTRLYEDGGDKKDYLYEDERNPTLLTGIIDERGIRYASWSYDGQGRAISSEHGAAADRMLVNYNNDGSTTIINALGKSTHYKFDLIQNVKHIISIKGLPSANCPDSNSSFTYDDRGNLKTKTNNNGNITTYSYNDRRLETSRTEASGTPDAKTIATEWHPTLFSPVRITEPNRLIQYTYDAQGRQLSKTVISR</sequence>
<evidence type="ECO:0000313" key="2">
    <source>
        <dbReference type="EMBL" id="APC19252.1"/>
    </source>
</evidence>
<name>A0A1J0ETY2_9PSED</name>
<evidence type="ECO:0000259" key="1">
    <source>
        <dbReference type="Pfam" id="PF20148"/>
    </source>
</evidence>
<dbReference type="Pfam" id="PF20148">
    <property type="entry name" value="DUF6531"/>
    <property type="match status" value="1"/>
</dbReference>
<dbReference type="InterPro" id="IPR031325">
    <property type="entry name" value="RHS_repeat"/>
</dbReference>
<dbReference type="InterPro" id="IPR006530">
    <property type="entry name" value="YD"/>
</dbReference>